<organism evidence="5 6">
    <name type="scientific">Forsythia ovata</name>
    <dbReference type="NCBI Taxonomy" id="205694"/>
    <lineage>
        <taxon>Eukaryota</taxon>
        <taxon>Viridiplantae</taxon>
        <taxon>Streptophyta</taxon>
        <taxon>Embryophyta</taxon>
        <taxon>Tracheophyta</taxon>
        <taxon>Spermatophyta</taxon>
        <taxon>Magnoliopsida</taxon>
        <taxon>eudicotyledons</taxon>
        <taxon>Gunneridae</taxon>
        <taxon>Pentapetalae</taxon>
        <taxon>asterids</taxon>
        <taxon>lamiids</taxon>
        <taxon>Lamiales</taxon>
        <taxon>Oleaceae</taxon>
        <taxon>Forsythieae</taxon>
        <taxon>Forsythia</taxon>
    </lineage>
</organism>
<feature type="compositionally biased region" description="Polar residues" evidence="3">
    <location>
        <begin position="234"/>
        <end position="258"/>
    </location>
</feature>
<comment type="domain">
    <text evidence="2">The jas domain is required for interaction with COI1.</text>
</comment>
<comment type="function">
    <text evidence="2">Repressor of jasmonate responses.</text>
</comment>
<dbReference type="AlphaFoldDB" id="A0ABD1W8U9"/>
<dbReference type="GO" id="GO:0009611">
    <property type="term" value="P:response to wounding"/>
    <property type="evidence" value="ECO:0007669"/>
    <property type="project" value="UniProtKB-UniRule"/>
</dbReference>
<dbReference type="InterPro" id="IPR018467">
    <property type="entry name" value="CCT_CS"/>
</dbReference>
<dbReference type="Proteomes" id="UP001604277">
    <property type="component" value="Unassembled WGS sequence"/>
</dbReference>
<dbReference type="Pfam" id="PF06200">
    <property type="entry name" value="tify"/>
    <property type="match status" value="1"/>
</dbReference>
<dbReference type="Pfam" id="PF09425">
    <property type="entry name" value="Jas_motif"/>
    <property type="match status" value="1"/>
</dbReference>
<dbReference type="SMART" id="SM00979">
    <property type="entry name" value="TIFY"/>
    <property type="match status" value="1"/>
</dbReference>
<comment type="subcellular location">
    <subcellularLocation>
        <location evidence="2">Nucleus</location>
    </subcellularLocation>
</comment>
<dbReference type="InterPro" id="IPR040390">
    <property type="entry name" value="TIFY/JAZ"/>
</dbReference>
<evidence type="ECO:0000256" key="2">
    <source>
        <dbReference type="RuleBase" id="RU369065"/>
    </source>
</evidence>
<dbReference type="EMBL" id="JBFOLJ010000004">
    <property type="protein sequence ID" value="KAL2545992.1"/>
    <property type="molecule type" value="Genomic_DNA"/>
</dbReference>
<evidence type="ECO:0000256" key="1">
    <source>
        <dbReference type="ARBA" id="ARBA00008614"/>
    </source>
</evidence>
<keyword evidence="6" id="KW-1185">Reference proteome</keyword>
<name>A0ABD1W8U9_9LAMI</name>
<dbReference type="GO" id="GO:0005634">
    <property type="term" value="C:nucleus"/>
    <property type="evidence" value="ECO:0007669"/>
    <property type="project" value="UniProtKB-SubCell"/>
</dbReference>
<accession>A0ABD1W8U9</accession>
<evidence type="ECO:0000313" key="6">
    <source>
        <dbReference type="Proteomes" id="UP001604277"/>
    </source>
</evidence>
<comment type="similarity">
    <text evidence="1 2">Belongs to the TIFY/JAZ family.</text>
</comment>
<keyword evidence="2" id="KW-0539">Nucleus</keyword>
<dbReference type="GO" id="GO:0031347">
    <property type="term" value="P:regulation of defense response"/>
    <property type="evidence" value="ECO:0007669"/>
    <property type="project" value="UniProtKB-UniRule"/>
</dbReference>
<dbReference type="PROSITE" id="PS51320">
    <property type="entry name" value="TIFY"/>
    <property type="match status" value="1"/>
</dbReference>
<evidence type="ECO:0000256" key="3">
    <source>
        <dbReference type="SAM" id="MobiDB-lite"/>
    </source>
</evidence>
<evidence type="ECO:0000259" key="4">
    <source>
        <dbReference type="PROSITE" id="PS51320"/>
    </source>
</evidence>
<dbReference type="GO" id="GO:2000022">
    <property type="term" value="P:regulation of jasmonic acid mediated signaling pathway"/>
    <property type="evidence" value="ECO:0007669"/>
    <property type="project" value="UniProtKB-UniRule"/>
</dbReference>
<dbReference type="PANTHER" id="PTHR33077">
    <property type="entry name" value="PROTEIN TIFY 4A-RELATED-RELATED"/>
    <property type="match status" value="1"/>
</dbReference>
<proteinExistence type="inferred from homology"/>
<protein>
    <recommendedName>
        <fullName evidence="2">Protein TIFY</fullName>
    </recommendedName>
    <alternativeName>
        <fullName evidence="2">Jasmonate ZIM domain-containing protein</fullName>
    </alternativeName>
</protein>
<dbReference type="PANTHER" id="PTHR33077:SF149">
    <property type="entry name" value="PROTEIN TIFY"/>
    <property type="match status" value="1"/>
</dbReference>
<keyword evidence="2" id="KW-1184">Jasmonic acid signaling pathway</keyword>
<gene>
    <name evidence="5" type="ORF">Fot_15225</name>
</gene>
<reference evidence="6" key="1">
    <citation type="submission" date="2024-07" db="EMBL/GenBank/DDBJ databases">
        <title>Two chromosome-level genome assemblies of Korean endemic species Abeliophyllum distichum and Forsythia ovata (Oleaceae).</title>
        <authorList>
            <person name="Jang H."/>
        </authorList>
    </citation>
    <scope>NUCLEOTIDE SEQUENCE [LARGE SCALE GENOMIC DNA]</scope>
</reference>
<feature type="domain" description="Tify" evidence="4">
    <location>
        <begin position="163"/>
        <end position="198"/>
    </location>
</feature>
<sequence>MERDRMGLSSTDSVAVVKEEIVQDCKDSGFNKSSGVPCFLSNKESILPHFVSSKSEHDQTVSKIKSDPLASPGYVAKSAADVFDTSQKRQSGNIQKYINYDVQQHSVHPSTTNPFLKNHFMGSGQNFGDATVKQRFLGGIPLTFLPSGVSAVGASKQWFDSKASAAPAQLTIFYAGKVNVFEDISPEKAQAIILLAGNGCVSSNMAQPRLCLDTPTSKLAAADGALVNQSMNAPPGSALSSPISVSSHPIDQSGSTPPAKNEDIKVSNSLGCSTNLVSKVEPPRMLTSLGSISATAMIASAVPLARKASLARFFEKRKERAMNSAPYNLCKKVADRATTESDGFGYSGTSDAPPALFTCKETIKSLSFYHPRSGFGKEEAIVSTFNETNTAVAKRRSKWMSS</sequence>
<feature type="region of interest" description="Disordered" evidence="3">
    <location>
        <begin position="234"/>
        <end position="265"/>
    </location>
</feature>
<comment type="caution">
    <text evidence="5">The sequence shown here is derived from an EMBL/GenBank/DDBJ whole genome shotgun (WGS) entry which is preliminary data.</text>
</comment>
<evidence type="ECO:0000313" key="5">
    <source>
        <dbReference type="EMBL" id="KAL2545992.1"/>
    </source>
</evidence>
<dbReference type="InterPro" id="IPR010399">
    <property type="entry name" value="Tify_dom"/>
</dbReference>